<reference evidence="6" key="1">
    <citation type="submission" date="2019-08" db="EMBL/GenBank/DDBJ databases">
        <title>The genome of the North American firefly Photinus pyralis.</title>
        <authorList>
            <consortium name="Photinus pyralis genome working group"/>
            <person name="Fallon T.R."/>
            <person name="Sander Lower S.E."/>
            <person name="Weng J.-K."/>
        </authorList>
    </citation>
    <scope>NUCLEOTIDE SEQUENCE</scope>
    <source>
        <strain evidence="6">TRF0915ILg1</strain>
        <tissue evidence="6">Whole body</tissue>
    </source>
</reference>
<keyword evidence="7" id="KW-1185">Reference proteome</keyword>
<comment type="caution">
    <text evidence="6">The sequence shown here is derived from an EMBL/GenBank/DDBJ whole genome shotgun (WGS) entry which is preliminary data.</text>
</comment>
<dbReference type="PANTHER" id="PTHR19282">
    <property type="entry name" value="TETRASPANIN"/>
    <property type="match status" value="1"/>
</dbReference>
<dbReference type="GO" id="GO:0005886">
    <property type="term" value="C:plasma membrane"/>
    <property type="evidence" value="ECO:0007669"/>
    <property type="project" value="TreeGrafter"/>
</dbReference>
<evidence type="ECO:0000256" key="4">
    <source>
        <dbReference type="ARBA" id="ARBA00023136"/>
    </source>
</evidence>
<dbReference type="InterPro" id="IPR018499">
    <property type="entry name" value="Tetraspanin/Peripherin"/>
</dbReference>
<evidence type="ECO:0000313" key="7">
    <source>
        <dbReference type="Proteomes" id="UP000801492"/>
    </source>
</evidence>
<sequence>MYVYDAPTLVSRNGRIACAVTNNGRPQLKIQREYKKRLVELKENIFNYAILFVEKYKNLFLFQYGAFLAIILVLELGAGISIFAYRSKLTAGFDKGLNQSIINYRSESAGKSADIDIMQATLHCCGNHRYTDWSDNNLPVPLSCCKVENCNTANEAEIYTQ</sequence>
<dbReference type="Gene3D" id="1.10.1450.10">
    <property type="entry name" value="Tetraspanin"/>
    <property type="match status" value="1"/>
</dbReference>
<protein>
    <recommendedName>
        <fullName evidence="8">Tetraspanin</fullName>
    </recommendedName>
</protein>
<dbReference type="InterPro" id="IPR008952">
    <property type="entry name" value="Tetraspanin_EC2_sf"/>
</dbReference>
<dbReference type="SUPFAM" id="SSF48652">
    <property type="entry name" value="Tetraspanin"/>
    <property type="match status" value="1"/>
</dbReference>
<organism evidence="6 7">
    <name type="scientific">Ignelater luminosus</name>
    <name type="common">Cucubano</name>
    <name type="synonym">Pyrophorus luminosus</name>
    <dbReference type="NCBI Taxonomy" id="2038154"/>
    <lineage>
        <taxon>Eukaryota</taxon>
        <taxon>Metazoa</taxon>
        <taxon>Ecdysozoa</taxon>
        <taxon>Arthropoda</taxon>
        <taxon>Hexapoda</taxon>
        <taxon>Insecta</taxon>
        <taxon>Pterygota</taxon>
        <taxon>Neoptera</taxon>
        <taxon>Endopterygota</taxon>
        <taxon>Coleoptera</taxon>
        <taxon>Polyphaga</taxon>
        <taxon>Elateriformia</taxon>
        <taxon>Elateroidea</taxon>
        <taxon>Elateridae</taxon>
        <taxon>Agrypninae</taxon>
        <taxon>Pyrophorini</taxon>
        <taxon>Ignelater</taxon>
    </lineage>
</organism>
<accession>A0A8K0G491</accession>
<comment type="subcellular location">
    <subcellularLocation>
        <location evidence="1">Membrane</location>
        <topology evidence="1">Multi-pass membrane protein</topology>
    </subcellularLocation>
</comment>
<feature type="non-terminal residue" evidence="6">
    <location>
        <position position="1"/>
    </location>
</feature>
<name>A0A8K0G491_IGNLU</name>
<keyword evidence="3 5" id="KW-1133">Transmembrane helix</keyword>
<gene>
    <name evidence="6" type="ORF">ILUMI_18296</name>
</gene>
<keyword evidence="2 5" id="KW-0812">Transmembrane</keyword>
<feature type="transmembrane region" description="Helical" evidence="5">
    <location>
        <begin position="61"/>
        <end position="85"/>
    </location>
</feature>
<dbReference type="OrthoDB" id="9972904at2759"/>
<proteinExistence type="predicted"/>
<dbReference type="Pfam" id="PF00335">
    <property type="entry name" value="Tetraspanin"/>
    <property type="match status" value="1"/>
</dbReference>
<evidence type="ECO:0000256" key="1">
    <source>
        <dbReference type="ARBA" id="ARBA00004141"/>
    </source>
</evidence>
<dbReference type="PANTHER" id="PTHR19282:SF252">
    <property type="entry name" value="TETRASPANIN"/>
    <property type="match status" value="1"/>
</dbReference>
<dbReference type="EMBL" id="VTPC01081289">
    <property type="protein sequence ID" value="KAF2887877.1"/>
    <property type="molecule type" value="Genomic_DNA"/>
</dbReference>
<evidence type="ECO:0000256" key="5">
    <source>
        <dbReference type="SAM" id="Phobius"/>
    </source>
</evidence>
<dbReference type="Proteomes" id="UP000801492">
    <property type="component" value="Unassembled WGS sequence"/>
</dbReference>
<evidence type="ECO:0000256" key="2">
    <source>
        <dbReference type="ARBA" id="ARBA00022692"/>
    </source>
</evidence>
<evidence type="ECO:0000313" key="6">
    <source>
        <dbReference type="EMBL" id="KAF2887877.1"/>
    </source>
</evidence>
<keyword evidence="4 5" id="KW-0472">Membrane</keyword>
<evidence type="ECO:0008006" key="8">
    <source>
        <dbReference type="Google" id="ProtNLM"/>
    </source>
</evidence>
<dbReference type="AlphaFoldDB" id="A0A8K0G491"/>
<evidence type="ECO:0000256" key="3">
    <source>
        <dbReference type="ARBA" id="ARBA00022989"/>
    </source>
</evidence>